<keyword evidence="2" id="KW-0472">Membrane</keyword>
<feature type="region of interest" description="Disordered" evidence="1">
    <location>
        <begin position="1"/>
        <end position="20"/>
    </location>
</feature>
<feature type="transmembrane region" description="Helical" evidence="2">
    <location>
        <begin position="99"/>
        <end position="122"/>
    </location>
</feature>
<dbReference type="Proteomes" id="UP000319353">
    <property type="component" value="Unassembled WGS sequence"/>
</dbReference>
<feature type="transmembrane region" description="Helical" evidence="2">
    <location>
        <begin position="202"/>
        <end position="224"/>
    </location>
</feature>
<comment type="caution">
    <text evidence="3">The sequence shown here is derived from an EMBL/GenBank/DDBJ whole genome shotgun (WGS) entry which is preliminary data.</text>
</comment>
<feature type="transmembrane region" description="Helical" evidence="2">
    <location>
        <begin position="143"/>
        <end position="162"/>
    </location>
</feature>
<sequence length="225" mass="23847">MGVASTADAESIPTTSKASAKPNAEVRRIAPLCCMMQIPPASRIEFGRSSVVPNPAQVSPESHPKRVYRGPSGTYISVRRSPPPGLEDMVSFDTSSFNWIAIVLAGLSAWIIGGIWFSPPVFGRRWMAALGMKPEDAGNPAPGFAAALVISIIGAIFLRWVIGVAGATSIVEGIEVALIIWFAFILLPSAPGLLFTKSSRTAFALVQIQHAIAISAMGIVLTAYR</sequence>
<feature type="transmembrane region" description="Helical" evidence="2">
    <location>
        <begin position="174"/>
        <end position="195"/>
    </location>
</feature>
<accession>A0A537L0W8</accession>
<dbReference type="InterPro" id="IPR013879">
    <property type="entry name" value="DUF1761"/>
</dbReference>
<keyword evidence="2" id="KW-0812">Transmembrane</keyword>
<evidence type="ECO:0000313" key="3">
    <source>
        <dbReference type="EMBL" id="TMJ01621.1"/>
    </source>
</evidence>
<dbReference type="AlphaFoldDB" id="A0A537L0W8"/>
<gene>
    <name evidence="3" type="ORF">E6H01_07725</name>
</gene>
<proteinExistence type="predicted"/>
<protein>
    <submittedName>
        <fullName evidence="3">DUF1761 domain-containing protein</fullName>
    </submittedName>
</protein>
<keyword evidence="2" id="KW-1133">Transmembrane helix</keyword>
<organism evidence="3 4">
    <name type="scientific">Candidatus Segetimicrobium genomatis</name>
    <dbReference type="NCBI Taxonomy" id="2569760"/>
    <lineage>
        <taxon>Bacteria</taxon>
        <taxon>Bacillati</taxon>
        <taxon>Candidatus Sysuimicrobiota</taxon>
        <taxon>Candidatus Sysuimicrobiia</taxon>
        <taxon>Candidatus Sysuimicrobiales</taxon>
        <taxon>Candidatus Segetimicrobiaceae</taxon>
        <taxon>Candidatus Segetimicrobium</taxon>
    </lineage>
</organism>
<dbReference type="Pfam" id="PF08570">
    <property type="entry name" value="DUF1761"/>
    <property type="match status" value="1"/>
</dbReference>
<evidence type="ECO:0000256" key="1">
    <source>
        <dbReference type="SAM" id="MobiDB-lite"/>
    </source>
</evidence>
<evidence type="ECO:0000256" key="2">
    <source>
        <dbReference type="SAM" id="Phobius"/>
    </source>
</evidence>
<dbReference type="EMBL" id="VBAL01000094">
    <property type="protein sequence ID" value="TMJ01621.1"/>
    <property type="molecule type" value="Genomic_DNA"/>
</dbReference>
<reference evidence="3 4" key="1">
    <citation type="journal article" date="2019" name="Nat. Microbiol.">
        <title>Mediterranean grassland soil C-N compound turnover is dependent on rainfall and depth, and is mediated by genomically divergent microorganisms.</title>
        <authorList>
            <person name="Diamond S."/>
            <person name="Andeer P.F."/>
            <person name="Li Z."/>
            <person name="Crits-Christoph A."/>
            <person name="Burstein D."/>
            <person name="Anantharaman K."/>
            <person name="Lane K.R."/>
            <person name="Thomas B.C."/>
            <person name="Pan C."/>
            <person name="Northen T.R."/>
            <person name="Banfield J.F."/>
        </authorList>
    </citation>
    <scope>NUCLEOTIDE SEQUENCE [LARGE SCALE GENOMIC DNA]</scope>
    <source>
        <strain evidence="3">NP_4</strain>
    </source>
</reference>
<evidence type="ECO:0000313" key="4">
    <source>
        <dbReference type="Proteomes" id="UP000319353"/>
    </source>
</evidence>
<name>A0A537L0W8_9BACT</name>